<evidence type="ECO:0000256" key="8">
    <source>
        <dbReference type="ARBA" id="ARBA00023136"/>
    </source>
</evidence>
<dbReference type="InterPro" id="IPR010129">
    <property type="entry name" value="T1SS_HlyD"/>
</dbReference>
<sequence length="470" mass="53194">MKTPKTPEELLFKNLHRLAKDNISERDILIKKGIVNTQLNHTDWVIDAEWAKIQQRPIRASSLLYFTLFSLILLFTWSFYASLDEITRGTGKVIPSHKLQVVQSLDGGIINKILVREGDFVEKGQLLVQIDSTRSKSTLNENIAQVSALRAEVIRLQSLINQTLPVFSDDLITNASEYVEREKRLYTSNMNEYNEKKNILESQLFQKEQALAEAFAYQKQYQQNISLLSKELAAVKPLLKSGAVSEVEIYKLTRELNSLKGDLAKTNAIIKRSQGAIEEAKNKVRELEISTMKVWREQLSESSTKLASLSQAAKGLEDRVKQTDIRAPIRGTIKRLFYNTVYGVVSPGQTLLEILPKDDQLIVETKIRPRDIAFIHPGQRAIIKFSAFDFAIYGGVEATVTDISPDSITDENNETYYIVKLKTDMANVHKAIEIIPGMTAQTDIITGKKTVIEYLFKPILRASSQAMTER</sequence>
<comment type="subcellular location">
    <subcellularLocation>
        <location evidence="1 9">Cell inner membrane</location>
        <topology evidence="1 9">Single-pass membrane protein</topology>
    </subcellularLocation>
</comment>
<evidence type="ECO:0000313" key="14">
    <source>
        <dbReference type="Proteomes" id="UP001054820"/>
    </source>
</evidence>
<feature type="coiled-coil region" evidence="10">
    <location>
        <begin position="183"/>
        <end position="210"/>
    </location>
</feature>
<dbReference type="SUPFAM" id="SSF111369">
    <property type="entry name" value="HlyD-like secretion proteins"/>
    <property type="match status" value="1"/>
</dbReference>
<feature type="transmembrane region" description="Helical" evidence="9">
    <location>
        <begin position="62"/>
        <end position="80"/>
    </location>
</feature>
<evidence type="ECO:0000256" key="1">
    <source>
        <dbReference type="ARBA" id="ARBA00004377"/>
    </source>
</evidence>
<feature type="coiled-coil region" evidence="10">
    <location>
        <begin position="263"/>
        <end position="326"/>
    </location>
</feature>
<comment type="similarity">
    <text evidence="2 9">Belongs to the membrane fusion protein (MFP) (TC 8.A.1) family.</text>
</comment>
<dbReference type="InterPro" id="IPR050739">
    <property type="entry name" value="MFP"/>
</dbReference>
<gene>
    <name evidence="13" type="ORF">THMIRHAM_14840</name>
</gene>
<dbReference type="PANTHER" id="PTHR30386">
    <property type="entry name" value="MEMBRANE FUSION SUBUNIT OF EMRAB-TOLC MULTIDRUG EFFLUX PUMP"/>
    <property type="match status" value="1"/>
</dbReference>
<keyword evidence="5 9" id="KW-0997">Cell inner membrane</keyword>
<dbReference type="Gene3D" id="1.10.287.470">
    <property type="entry name" value="Helix hairpin bin"/>
    <property type="match status" value="1"/>
</dbReference>
<dbReference type="PROSITE" id="PS00543">
    <property type="entry name" value="HLYD_FAMILY"/>
    <property type="match status" value="1"/>
</dbReference>
<reference evidence="13" key="1">
    <citation type="journal article" date="2022" name="Arch. Microbiol.">
        <title>Thiomicrorhabdus immobilis sp. nov., a mesophilic sulfur-oxidizing bacterium isolated from sediment of a brackish lake in northern Japan.</title>
        <authorList>
            <person name="Kojima H."/>
            <person name="Mochizuki J."/>
            <person name="Kanda M."/>
            <person name="Watanabe T."/>
            <person name="Fukui M."/>
        </authorList>
    </citation>
    <scope>NUCLEOTIDE SEQUENCE</scope>
    <source>
        <strain evidence="13">Am19</strain>
    </source>
</reference>
<dbReference type="Pfam" id="PF26002">
    <property type="entry name" value="Beta-barrel_AprE"/>
    <property type="match status" value="1"/>
</dbReference>
<dbReference type="PANTHER" id="PTHR30386:SF26">
    <property type="entry name" value="TRANSPORT PROTEIN COMB"/>
    <property type="match status" value="1"/>
</dbReference>
<feature type="domain" description="AprE-like long alpha-helical hairpin" evidence="11">
    <location>
        <begin position="136"/>
        <end position="319"/>
    </location>
</feature>
<evidence type="ECO:0000256" key="2">
    <source>
        <dbReference type="ARBA" id="ARBA00009477"/>
    </source>
</evidence>
<keyword evidence="14" id="KW-1185">Reference proteome</keyword>
<dbReference type="InterPro" id="IPR006144">
    <property type="entry name" value="Secretion_HlyD_CS"/>
</dbReference>
<evidence type="ECO:0000256" key="10">
    <source>
        <dbReference type="SAM" id="Coils"/>
    </source>
</evidence>
<dbReference type="RefSeq" id="WP_237261015.1">
    <property type="nucleotide sequence ID" value="NZ_AP024202.1"/>
</dbReference>
<evidence type="ECO:0000256" key="7">
    <source>
        <dbReference type="ARBA" id="ARBA00022989"/>
    </source>
</evidence>
<keyword evidence="6 9" id="KW-0812">Transmembrane</keyword>
<evidence type="ECO:0000256" key="9">
    <source>
        <dbReference type="RuleBase" id="RU365093"/>
    </source>
</evidence>
<keyword evidence="4 9" id="KW-1003">Cell membrane</keyword>
<evidence type="ECO:0000256" key="3">
    <source>
        <dbReference type="ARBA" id="ARBA00022448"/>
    </source>
</evidence>
<keyword evidence="3 9" id="KW-0813">Transport</keyword>
<dbReference type="Proteomes" id="UP001054820">
    <property type="component" value="Chromosome"/>
</dbReference>
<dbReference type="Gene3D" id="2.40.30.170">
    <property type="match status" value="1"/>
</dbReference>
<evidence type="ECO:0000313" key="13">
    <source>
        <dbReference type="EMBL" id="BCN93699.1"/>
    </source>
</evidence>
<feature type="domain" description="AprE-like beta-barrel" evidence="12">
    <location>
        <begin position="361"/>
        <end position="447"/>
    </location>
</feature>
<evidence type="ECO:0000259" key="11">
    <source>
        <dbReference type="Pfam" id="PF25994"/>
    </source>
</evidence>
<evidence type="ECO:0000256" key="4">
    <source>
        <dbReference type="ARBA" id="ARBA00022475"/>
    </source>
</evidence>
<dbReference type="InterPro" id="IPR058982">
    <property type="entry name" value="Beta-barrel_AprE"/>
</dbReference>
<keyword evidence="10" id="KW-0175">Coiled coil</keyword>
<dbReference type="Gene3D" id="2.40.50.100">
    <property type="match status" value="1"/>
</dbReference>
<dbReference type="PRINTS" id="PR01490">
    <property type="entry name" value="RTXTOXIND"/>
</dbReference>
<protein>
    <recommendedName>
        <fullName evidence="9">Membrane fusion protein (MFP) family protein</fullName>
    </recommendedName>
</protein>
<keyword evidence="7 9" id="KW-1133">Transmembrane helix</keyword>
<dbReference type="EMBL" id="AP024202">
    <property type="protein sequence ID" value="BCN93699.1"/>
    <property type="molecule type" value="Genomic_DNA"/>
</dbReference>
<keyword evidence="8 9" id="KW-0472">Membrane</keyword>
<evidence type="ECO:0000259" key="12">
    <source>
        <dbReference type="Pfam" id="PF26002"/>
    </source>
</evidence>
<evidence type="ECO:0000256" key="6">
    <source>
        <dbReference type="ARBA" id="ARBA00022692"/>
    </source>
</evidence>
<dbReference type="Pfam" id="PF25994">
    <property type="entry name" value="HH_AprE"/>
    <property type="match status" value="1"/>
</dbReference>
<accession>A0ABM7ME44</accession>
<dbReference type="NCBIfam" id="TIGR01843">
    <property type="entry name" value="type_I_hlyD"/>
    <property type="match status" value="1"/>
</dbReference>
<name>A0ABM7ME44_9GAMM</name>
<organism evidence="13 14">
    <name type="scientific">Thiomicrorhabdus immobilis</name>
    <dbReference type="NCBI Taxonomy" id="2791037"/>
    <lineage>
        <taxon>Bacteria</taxon>
        <taxon>Pseudomonadati</taxon>
        <taxon>Pseudomonadota</taxon>
        <taxon>Gammaproteobacteria</taxon>
        <taxon>Thiotrichales</taxon>
        <taxon>Piscirickettsiaceae</taxon>
        <taxon>Thiomicrorhabdus</taxon>
    </lineage>
</organism>
<evidence type="ECO:0000256" key="5">
    <source>
        <dbReference type="ARBA" id="ARBA00022519"/>
    </source>
</evidence>
<dbReference type="InterPro" id="IPR058781">
    <property type="entry name" value="HH_AprE-like"/>
</dbReference>
<proteinExistence type="inferred from homology"/>